<keyword evidence="1" id="KW-1133">Transmembrane helix</keyword>
<feature type="transmembrane region" description="Helical" evidence="1">
    <location>
        <begin position="172"/>
        <end position="195"/>
    </location>
</feature>
<feature type="transmembrane region" description="Helical" evidence="1">
    <location>
        <begin position="90"/>
        <end position="111"/>
    </location>
</feature>
<dbReference type="EMBL" id="ML769430">
    <property type="protein sequence ID" value="KAE9402965.1"/>
    <property type="molecule type" value="Genomic_DNA"/>
</dbReference>
<organism evidence="2 3">
    <name type="scientific">Gymnopus androsaceus JB14</name>
    <dbReference type="NCBI Taxonomy" id="1447944"/>
    <lineage>
        <taxon>Eukaryota</taxon>
        <taxon>Fungi</taxon>
        <taxon>Dikarya</taxon>
        <taxon>Basidiomycota</taxon>
        <taxon>Agaricomycotina</taxon>
        <taxon>Agaricomycetes</taxon>
        <taxon>Agaricomycetidae</taxon>
        <taxon>Agaricales</taxon>
        <taxon>Marasmiineae</taxon>
        <taxon>Omphalotaceae</taxon>
        <taxon>Gymnopus</taxon>
    </lineage>
</organism>
<protein>
    <submittedName>
        <fullName evidence="2">Uncharacterized protein</fullName>
    </submittedName>
</protein>
<keyword evidence="1" id="KW-0472">Membrane</keyword>
<feature type="transmembrane region" description="Helical" evidence="1">
    <location>
        <begin position="12"/>
        <end position="32"/>
    </location>
</feature>
<evidence type="ECO:0000313" key="3">
    <source>
        <dbReference type="Proteomes" id="UP000799118"/>
    </source>
</evidence>
<feature type="transmembrane region" description="Helical" evidence="1">
    <location>
        <begin position="123"/>
        <end position="152"/>
    </location>
</feature>
<accession>A0A6A4I2F0</accession>
<keyword evidence="3" id="KW-1185">Reference proteome</keyword>
<name>A0A6A4I2F0_9AGAR</name>
<reference evidence="2" key="1">
    <citation type="journal article" date="2019" name="Environ. Microbiol.">
        <title>Fungal ecological strategies reflected in gene transcription - a case study of two litter decomposers.</title>
        <authorList>
            <person name="Barbi F."/>
            <person name="Kohler A."/>
            <person name="Barry K."/>
            <person name="Baskaran P."/>
            <person name="Daum C."/>
            <person name="Fauchery L."/>
            <person name="Ihrmark K."/>
            <person name="Kuo A."/>
            <person name="LaButti K."/>
            <person name="Lipzen A."/>
            <person name="Morin E."/>
            <person name="Grigoriev I.V."/>
            <person name="Henrissat B."/>
            <person name="Lindahl B."/>
            <person name="Martin F."/>
        </authorList>
    </citation>
    <scope>NUCLEOTIDE SEQUENCE</scope>
    <source>
        <strain evidence="2">JB14</strain>
    </source>
</reference>
<evidence type="ECO:0000313" key="2">
    <source>
        <dbReference type="EMBL" id="KAE9402965.1"/>
    </source>
</evidence>
<sequence>MPTKLTTKLYFLLLILNIVVSFLLSPILDALLTTTQSATATWSYILIILITLIWPLLSAAISLMLLKYWASTCTASHLPQFNPNLESTNAEVLGDGLMVLVAFLHMLLMLSRILAYISGKCRLFFITAGPTICVSMCWESIGVWSILLSVLVFSQCLLACSVDITHWGYFYFLYQFVVFFLKATPVTIGGFINLFDAIRSSLVHFQTNWGSSGGQEQRQVNTARH</sequence>
<evidence type="ECO:0000256" key="1">
    <source>
        <dbReference type="SAM" id="Phobius"/>
    </source>
</evidence>
<keyword evidence="1" id="KW-0812">Transmembrane</keyword>
<feature type="transmembrane region" description="Helical" evidence="1">
    <location>
        <begin position="44"/>
        <end position="70"/>
    </location>
</feature>
<proteinExistence type="predicted"/>
<gene>
    <name evidence="2" type="ORF">BT96DRAFT_518364</name>
</gene>
<dbReference type="Proteomes" id="UP000799118">
    <property type="component" value="Unassembled WGS sequence"/>
</dbReference>
<dbReference type="AlphaFoldDB" id="A0A6A4I2F0"/>